<gene>
    <name evidence="1" type="ORF">Ga0074812_13520</name>
</gene>
<accession>A0A0S4QYA3</accession>
<protein>
    <recommendedName>
        <fullName evidence="3">DUF3501 family protein</fullName>
    </recommendedName>
</protein>
<name>A0A0S4QYA3_9ACTN</name>
<dbReference type="Pfam" id="PF12007">
    <property type="entry name" value="DUF3501"/>
    <property type="match status" value="1"/>
</dbReference>
<evidence type="ECO:0008006" key="3">
    <source>
        <dbReference type="Google" id="ProtNLM"/>
    </source>
</evidence>
<dbReference type="Proteomes" id="UP000198802">
    <property type="component" value="Unassembled WGS sequence"/>
</dbReference>
<sequence length="199" mass="22267">MAFTTADITTDHRSYAASRSEARARMIPIRSERRVRVGDILLFEFENAQTLQYQVQEMVYTERLSAPGEVAHEIDVYSRLLPSSHVLTATMFIELNQLDAVRDELRRLDGVQRRISLEIGGVTVPAVEIPGIDEDPNSPSETVSVHMFRFPLTDETRDAFRDPEVPAELVVDHPAYSDSTPITGATRRSLIADLALPSS</sequence>
<evidence type="ECO:0000313" key="2">
    <source>
        <dbReference type="Proteomes" id="UP000198802"/>
    </source>
</evidence>
<dbReference type="RefSeq" id="WP_091284624.1">
    <property type="nucleotide sequence ID" value="NZ_FAOZ01000035.1"/>
</dbReference>
<organism evidence="1 2">
    <name type="scientific">Parafrankia irregularis</name>
    <dbReference type="NCBI Taxonomy" id="795642"/>
    <lineage>
        <taxon>Bacteria</taxon>
        <taxon>Bacillati</taxon>
        <taxon>Actinomycetota</taxon>
        <taxon>Actinomycetes</taxon>
        <taxon>Frankiales</taxon>
        <taxon>Frankiaceae</taxon>
        <taxon>Parafrankia</taxon>
    </lineage>
</organism>
<dbReference type="InterPro" id="IPR021890">
    <property type="entry name" value="DUF3501"/>
</dbReference>
<dbReference type="AlphaFoldDB" id="A0A0S4QYA3"/>
<reference evidence="2" key="1">
    <citation type="submission" date="2015-11" db="EMBL/GenBank/DDBJ databases">
        <authorList>
            <person name="Varghese N."/>
        </authorList>
    </citation>
    <scope>NUCLEOTIDE SEQUENCE [LARGE SCALE GENOMIC DNA]</scope>
    <source>
        <strain evidence="2">DSM 45899</strain>
    </source>
</reference>
<keyword evidence="2" id="KW-1185">Reference proteome</keyword>
<proteinExistence type="predicted"/>
<dbReference type="EMBL" id="FAOZ01000035">
    <property type="protein sequence ID" value="CUU60078.1"/>
    <property type="molecule type" value="Genomic_DNA"/>
</dbReference>
<evidence type="ECO:0000313" key="1">
    <source>
        <dbReference type="EMBL" id="CUU60078.1"/>
    </source>
</evidence>